<dbReference type="AlphaFoldDB" id="A0A6G0Z8F1"/>
<evidence type="ECO:0000256" key="2">
    <source>
        <dbReference type="ARBA" id="ARBA00009085"/>
    </source>
</evidence>
<evidence type="ECO:0000313" key="10">
    <source>
        <dbReference type="EMBL" id="KAF0767091.1"/>
    </source>
</evidence>
<feature type="domain" description="USP" evidence="9">
    <location>
        <begin position="42"/>
        <end position="471"/>
    </location>
</feature>
<dbReference type="Proteomes" id="UP000478052">
    <property type="component" value="Unassembled WGS sequence"/>
</dbReference>
<accession>A0A6G0Z8F1</accession>
<keyword evidence="7" id="KW-0788">Thiol protease</keyword>
<dbReference type="EC" id="3.4.19.12" evidence="3"/>
<name>A0A6G0Z8F1_APHCR</name>
<keyword evidence="8" id="KW-1133">Transmembrane helix</keyword>
<dbReference type="InterPro" id="IPR050164">
    <property type="entry name" value="Peptidase_C19"/>
</dbReference>
<evidence type="ECO:0000256" key="6">
    <source>
        <dbReference type="ARBA" id="ARBA00022801"/>
    </source>
</evidence>
<dbReference type="OrthoDB" id="2248014at2759"/>
<dbReference type="Pfam" id="PF00443">
    <property type="entry name" value="UCH"/>
    <property type="match status" value="1"/>
</dbReference>
<dbReference type="GO" id="GO:0004843">
    <property type="term" value="F:cysteine-type deubiquitinase activity"/>
    <property type="evidence" value="ECO:0007669"/>
    <property type="project" value="UniProtKB-EC"/>
</dbReference>
<dbReference type="InterPro" id="IPR018200">
    <property type="entry name" value="USP_CS"/>
</dbReference>
<dbReference type="CDD" id="cd02662">
    <property type="entry name" value="Peptidase_C19F"/>
    <property type="match status" value="1"/>
</dbReference>
<comment type="caution">
    <text evidence="10">The sequence shown here is derived from an EMBL/GenBank/DDBJ whole genome shotgun (WGS) entry which is preliminary data.</text>
</comment>
<dbReference type="PROSITE" id="PS00973">
    <property type="entry name" value="USP_2"/>
    <property type="match status" value="1"/>
</dbReference>
<sequence>MFKINGNHLAFIGVTGAGLALVAYVLFGPSNKPKSSKKSGFCGLQNLGSTCYLNTLLQSLASCPMFVEWLNQQPKSSTVSYTLNKTLKFLTGARYNDDGILSPIELVTILTKVGFHFKPNLQADVHELFIHLFSVIEDEAYKTSCSLADCLETNENLIEKRNIQNPMKIVNNVSINVYNPSKAEGSLLENTAVISNNILNISGNIVLQSNKKSLDKNQNVKPAPFLGYLSNNIECSLCHHKLSLNYEKFYVISLNLPEYPQLKIELTDILEQYIKKEKLENLPCTNCDQNNTKTDGKSYIKSVKFGKLPSCLCLHLVRTQYSKDRPLKRKDFVEFPEYLHMDKYTSVYDQLSKIRQSRERSSSEPLERLRGNKYTYRLKAVIVHAGEHNTGHFSTYRRGTTTDHSRHRCSETRYFNNLHAPNFKPSMKNCKENPIHYTCGIWFFTSDAHIEEVTLQKVLQSVVYMLFYEKCDT</sequence>
<protein>
    <recommendedName>
        <fullName evidence="3">ubiquitinyl hydrolase 1</fullName>
        <ecNumber evidence="3">3.4.19.12</ecNumber>
    </recommendedName>
</protein>
<proteinExistence type="inferred from homology"/>
<dbReference type="PANTHER" id="PTHR24006">
    <property type="entry name" value="UBIQUITIN CARBOXYL-TERMINAL HYDROLASE"/>
    <property type="match status" value="1"/>
</dbReference>
<dbReference type="InterPro" id="IPR001394">
    <property type="entry name" value="Peptidase_C19_UCH"/>
</dbReference>
<organism evidence="10 11">
    <name type="scientific">Aphis craccivora</name>
    <name type="common">Cowpea aphid</name>
    <dbReference type="NCBI Taxonomy" id="307492"/>
    <lineage>
        <taxon>Eukaryota</taxon>
        <taxon>Metazoa</taxon>
        <taxon>Ecdysozoa</taxon>
        <taxon>Arthropoda</taxon>
        <taxon>Hexapoda</taxon>
        <taxon>Insecta</taxon>
        <taxon>Pterygota</taxon>
        <taxon>Neoptera</taxon>
        <taxon>Paraneoptera</taxon>
        <taxon>Hemiptera</taxon>
        <taxon>Sternorrhyncha</taxon>
        <taxon>Aphidomorpha</taxon>
        <taxon>Aphidoidea</taxon>
        <taxon>Aphididae</taxon>
        <taxon>Aphidini</taxon>
        <taxon>Aphis</taxon>
        <taxon>Aphis</taxon>
    </lineage>
</organism>
<dbReference type="GO" id="GO:0005634">
    <property type="term" value="C:nucleus"/>
    <property type="evidence" value="ECO:0007669"/>
    <property type="project" value="TreeGrafter"/>
</dbReference>
<dbReference type="GO" id="GO:0016579">
    <property type="term" value="P:protein deubiquitination"/>
    <property type="evidence" value="ECO:0007669"/>
    <property type="project" value="InterPro"/>
</dbReference>
<dbReference type="PROSITE" id="PS50235">
    <property type="entry name" value="USP_3"/>
    <property type="match status" value="1"/>
</dbReference>
<reference evidence="10 11" key="1">
    <citation type="submission" date="2019-08" db="EMBL/GenBank/DDBJ databases">
        <title>Whole genome of Aphis craccivora.</title>
        <authorList>
            <person name="Voronova N.V."/>
            <person name="Shulinski R.S."/>
            <person name="Bandarenka Y.V."/>
            <person name="Zhorov D.G."/>
            <person name="Warner D."/>
        </authorList>
    </citation>
    <scope>NUCLEOTIDE SEQUENCE [LARGE SCALE GENOMIC DNA]</scope>
    <source>
        <strain evidence="10">180601</strain>
        <tissue evidence="10">Whole Body</tissue>
    </source>
</reference>
<dbReference type="EMBL" id="VUJU01001042">
    <property type="protein sequence ID" value="KAF0767091.1"/>
    <property type="molecule type" value="Genomic_DNA"/>
</dbReference>
<keyword evidence="6 10" id="KW-0378">Hydrolase</keyword>
<feature type="transmembrane region" description="Helical" evidence="8">
    <location>
        <begin position="6"/>
        <end position="27"/>
    </location>
</feature>
<dbReference type="SUPFAM" id="SSF54001">
    <property type="entry name" value="Cysteine proteinases"/>
    <property type="match status" value="1"/>
</dbReference>
<keyword evidence="8" id="KW-0472">Membrane</keyword>
<evidence type="ECO:0000256" key="5">
    <source>
        <dbReference type="ARBA" id="ARBA00022786"/>
    </source>
</evidence>
<comment type="similarity">
    <text evidence="2">Belongs to the peptidase C19 family.</text>
</comment>
<comment type="catalytic activity">
    <reaction evidence="1">
        <text>Thiol-dependent hydrolysis of ester, thioester, amide, peptide and isopeptide bonds formed by the C-terminal Gly of ubiquitin (a 76-residue protein attached to proteins as an intracellular targeting signal).</text>
        <dbReference type="EC" id="3.4.19.12"/>
    </reaction>
</comment>
<evidence type="ECO:0000259" key="9">
    <source>
        <dbReference type="PROSITE" id="PS50235"/>
    </source>
</evidence>
<dbReference type="InterPro" id="IPR028889">
    <property type="entry name" value="USP"/>
</dbReference>
<keyword evidence="8" id="KW-0812">Transmembrane</keyword>
<evidence type="ECO:0000313" key="11">
    <source>
        <dbReference type="Proteomes" id="UP000478052"/>
    </source>
</evidence>
<evidence type="ECO:0000256" key="1">
    <source>
        <dbReference type="ARBA" id="ARBA00000707"/>
    </source>
</evidence>
<evidence type="ECO:0000256" key="3">
    <source>
        <dbReference type="ARBA" id="ARBA00012759"/>
    </source>
</evidence>
<keyword evidence="4" id="KW-0645">Protease</keyword>
<dbReference type="PANTHER" id="PTHR24006:SF888">
    <property type="entry name" value="UBIQUITIN CARBOXYL-TERMINAL HYDROLASE 30"/>
    <property type="match status" value="1"/>
</dbReference>
<evidence type="ECO:0000256" key="8">
    <source>
        <dbReference type="SAM" id="Phobius"/>
    </source>
</evidence>
<dbReference type="GO" id="GO:0006508">
    <property type="term" value="P:proteolysis"/>
    <property type="evidence" value="ECO:0007669"/>
    <property type="project" value="UniProtKB-KW"/>
</dbReference>
<keyword evidence="11" id="KW-1185">Reference proteome</keyword>
<dbReference type="InterPro" id="IPR038765">
    <property type="entry name" value="Papain-like_cys_pep_sf"/>
</dbReference>
<evidence type="ECO:0000256" key="7">
    <source>
        <dbReference type="ARBA" id="ARBA00022807"/>
    </source>
</evidence>
<dbReference type="Gene3D" id="3.90.70.10">
    <property type="entry name" value="Cysteine proteinases"/>
    <property type="match status" value="1"/>
</dbReference>
<evidence type="ECO:0000256" key="4">
    <source>
        <dbReference type="ARBA" id="ARBA00022670"/>
    </source>
</evidence>
<gene>
    <name evidence="10" type="ORF">FWK35_00002369</name>
</gene>
<keyword evidence="5" id="KW-0833">Ubl conjugation pathway</keyword>
<dbReference type="GO" id="GO:0005829">
    <property type="term" value="C:cytosol"/>
    <property type="evidence" value="ECO:0007669"/>
    <property type="project" value="TreeGrafter"/>
</dbReference>